<dbReference type="Proteomes" id="UP001304298">
    <property type="component" value="Unassembled WGS sequence"/>
</dbReference>
<name>A0ABU5RLM3_9PSEU</name>
<dbReference type="EMBL" id="JAYFSI010000020">
    <property type="protein sequence ID" value="MEA5367182.1"/>
    <property type="molecule type" value="Genomic_DNA"/>
</dbReference>
<accession>A0ABU5RLM3</accession>
<keyword evidence="3" id="KW-1185">Reference proteome</keyword>
<gene>
    <name evidence="2" type="ORF">VA596_47180</name>
</gene>
<dbReference type="Pfam" id="PF01381">
    <property type="entry name" value="HTH_3"/>
    <property type="match status" value="1"/>
</dbReference>
<dbReference type="CDD" id="cd00093">
    <property type="entry name" value="HTH_XRE"/>
    <property type="match status" value="1"/>
</dbReference>
<dbReference type="RefSeq" id="WP_323336973.1">
    <property type="nucleotide sequence ID" value="NZ_JAYFSI010000020.1"/>
</dbReference>
<dbReference type="InterPro" id="IPR010982">
    <property type="entry name" value="Lambda_DNA-bd_dom_sf"/>
</dbReference>
<dbReference type="SMART" id="SM00530">
    <property type="entry name" value="HTH_XRE"/>
    <property type="match status" value="1"/>
</dbReference>
<protein>
    <submittedName>
        <fullName evidence="2">Helix-turn-helix transcriptional regulator</fullName>
    </submittedName>
</protein>
<dbReference type="PROSITE" id="PS50943">
    <property type="entry name" value="HTH_CROC1"/>
    <property type="match status" value="1"/>
</dbReference>
<dbReference type="InterPro" id="IPR001387">
    <property type="entry name" value="Cro/C1-type_HTH"/>
</dbReference>
<feature type="domain" description="HTH cro/C1-type" evidence="1">
    <location>
        <begin position="18"/>
        <end position="73"/>
    </location>
</feature>
<dbReference type="Gene3D" id="1.10.260.40">
    <property type="entry name" value="lambda repressor-like DNA-binding domains"/>
    <property type="match status" value="1"/>
</dbReference>
<sequence length="442" mass="46381">MSSLLLGAIERRDHPAVLRYARDRAELSQTELAHRLGFHPSVISRMEAGHRRMDNVDTLRRLAGVLQLPAAAFGLEDHESVALGHLDPKASRVVGKPALEEDDVRRRSFLKAGGVAMGAAVSGASVAEAAPGAPSALPDPAVVLTARLSDVLVGAPAAAGPELPAAQLTRALAAARVSFGKSDFLTLAAVLPELVRAAEVTQDAGAKAQAYTLVTRALVKLRPGGLEWISADRAVRAGGEAGQPLVLAEAERMLSGVCRRAGDHDRAETLVLQAAGRLALDGRDPRHLLLHSNLLCTGGYSAARAGDGGRAHDLLAAAAATADRLDGADAARAQANLLSHRVSVEQLLGEPEAALQHARMARGVRFPDVEREGRYLVDLAAVQLQLGQPGPAYNTLLLAERRAPGEVRTRAAVRNIVNALLNQSRVAVPGIRDLAARVHVAA</sequence>
<reference evidence="2 3" key="1">
    <citation type="submission" date="2023-12" db="EMBL/GenBank/DDBJ databases">
        <title>Amycolatopsis sp. V23-08.</title>
        <authorList>
            <person name="Somphong A."/>
        </authorList>
    </citation>
    <scope>NUCLEOTIDE SEQUENCE [LARGE SCALE GENOMIC DNA]</scope>
    <source>
        <strain evidence="2 3">V23-08</strain>
    </source>
</reference>
<organism evidence="2 3">
    <name type="scientific">Amycolatopsis heterodermiae</name>
    <dbReference type="NCBI Taxonomy" id="3110235"/>
    <lineage>
        <taxon>Bacteria</taxon>
        <taxon>Bacillati</taxon>
        <taxon>Actinomycetota</taxon>
        <taxon>Actinomycetes</taxon>
        <taxon>Pseudonocardiales</taxon>
        <taxon>Pseudonocardiaceae</taxon>
        <taxon>Amycolatopsis</taxon>
    </lineage>
</organism>
<evidence type="ECO:0000259" key="1">
    <source>
        <dbReference type="PROSITE" id="PS50943"/>
    </source>
</evidence>
<proteinExistence type="predicted"/>
<comment type="caution">
    <text evidence="2">The sequence shown here is derived from an EMBL/GenBank/DDBJ whole genome shotgun (WGS) entry which is preliminary data.</text>
</comment>
<evidence type="ECO:0000313" key="2">
    <source>
        <dbReference type="EMBL" id="MEA5367182.1"/>
    </source>
</evidence>
<dbReference type="SUPFAM" id="SSF47413">
    <property type="entry name" value="lambda repressor-like DNA-binding domains"/>
    <property type="match status" value="1"/>
</dbReference>
<evidence type="ECO:0000313" key="3">
    <source>
        <dbReference type="Proteomes" id="UP001304298"/>
    </source>
</evidence>